<dbReference type="InterPro" id="IPR033473">
    <property type="entry name" value="Atos-like_C"/>
</dbReference>
<dbReference type="PANTHER" id="PTHR13199:SF23">
    <property type="entry name" value="MEIOSIS CHROMOSOME SEGREGATION FAMILY PROTEIN"/>
    <property type="match status" value="1"/>
</dbReference>
<sequence length="728" mass="79978">MGLPQVSSSGTSDEAAASALGTFFQSPPRFTDVSRCDLDGIHGGSGSRLGRNPKCSSLGDFQRKTLLDVSNCVDDPSEFGGTTEVSTNVHGLRIDSVENPSQCTPRSEWNVHTPVSRIVGFESSKTCSFSDGHNGSLAGHVHSSTAVTVSANEMMPSGSLVRKRLLSPLSSMLFSDQFEGQPLDLGCRSVQTNSSAANDKFSTCIAQDHKKANVGSKDHVAMPTWSLSSCLEQKDMRDDNGSLESIFFTDGPLLDNKEPLSHNSCLSLLAFDEFKGAKYMRPQSGAISISPRKVLSPPLSLSPLGPKFSERLKATEGIRNIKKELENCNSKLNNVEETVDMSEPGVIFTPEEEEFRIASKSFEEVDVFYKEFHPSSPENGNGINWPFSQGSAPTSQCMRFLRSLSGLPIRRSLVGSFEESLLSGRFLSGKLNQRIDGFLAVLSITGGNFSPQSQKLPFSVTSVDGDCYLLYYASIDLAGNSSLNKCREQKLKRVLSNDDSQSVKSRLRIPMKGRIQLTFLRQKVSLASSSPTSTQLKPGKINMDPNLINKEVTNADGIDNLDSIKSVDLKTQLSEASKLVDLIGKGNLSKSENTRRESVPSFKQEMHGDIVGDGKEKNWVDTCQEVDKKPVLGCSKVNETNSGAGALRYALHLRFICPFPKCTRSMQRCKSDPLSIPEKTGLDMDGERRFYLYNDLKVVFPQRHSDADEGKLNVEYHFPEDPRYFDIN</sequence>
<evidence type="ECO:0000313" key="2">
    <source>
        <dbReference type="EMBL" id="KAH7518950.1"/>
    </source>
</evidence>
<reference evidence="2" key="1">
    <citation type="journal article" date="2021" name="Front. Plant Sci.">
        <title>Chromosome-Scale Genome Assembly for Chinese Sour Jujube and Insights Into Its Genome Evolution and Domestication Signature.</title>
        <authorList>
            <person name="Shen L.-Y."/>
            <person name="Luo H."/>
            <person name="Wang X.-L."/>
            <person name="Wang X.-M."/>
            <person name="Qiu X.-J."/>
            <person name="Liu H."/>
            <person name="Zhou S.-S."/>
            <person name="Jia K.-H."/>
            <person name="Nie S."/>
            <person name="Bao Y.-T."/>
            <person name="Zhang R.-G."/>
            <person name="Yun Q.-Z."/>
            <person name="Chai Y.-H."/>
            <person name="Lu J.-Y."/>
            <person name="Li Y."/>
            <person name="Zhao S.-W."/>
            <person name="Mao J.-F."/>
            <person name="Jia S.-G."/>
            <person name="Mao Y.-M."/>
        </authorList>
    </citation>
    <scope>NUCLEOTIDE SEQUENCE</scope>
    <source>
        <strain evidence="2">AT0</strain>
        <tissue evidence="2">Leaf</tissue>
    </source>
</reference>
<name>A0A978UVQ0_ZIZJJ</name>
<evidence type="ECO:0000259" key="1">
    <source>
        <dbReference type="SMART" id="SM01177"/>
    </source>
</evidence>
<dbReference type="Pfam" id="PF13889">
    <property type="entry name" value="Chromosome_seg"/>
    <property type="match status" value="1"/>
</dbReference>
<dbReference type="PANTHER" id="PTHR13199">
    <property type="entry name" value="GH03947P"/>
    <property type="match status" value="1"/>
</dbReference>
<dbReference type="Proteomes" id="UP000813462">
    <property type="component" value="Unassembled WGS sequence"/>
</dbReference>
<protein>
    <recommendedName>
        <fullName evidence="1">Atos-like conserved domain-containing protein</fullName>
    </recommendedName>
</protein>
<dbReference type="SMART" id="SM01177">
    <property type="entry name" value="DUF4210"/>
    <property type="match status" value="1"/>
</dbReference>
<evidence type="ECO:0000313" key="3">
    <source>
        <dbReference type="Proteomes" id="UP000813462"/>
    </source>
</evidence>
<dbReference type="AlphaFoldDB" id="A0A978UVQ0"/>
<proteinExistence type="predicted"/>
<accession>A0A978UVQ0</accession>
<dbReference type="InterPro" id="IPR025261">
    <property type="entry name" value="Atos-like_cons_dom"/>
</dbReference>
<feature type="domain" description="Atos-like conserved" evidence="1">
    <location>
        <begin position="413"/>
        <end position="472"/>
    </location>
</feature>
<dbReference type="InterPro" id="IPR051506">
    <property type="entry name" value="ATOS_Transcription_Regulators"/>
</dbReference>
<comment type="caution">
    <text evidence="2">The sequence shown here is derived from an EMBL/GenBank/DDBJ whole genome shotgun (WGS) entry which is preliminary data.</text>
</comment>
<dbReference type="EMBL" id="JAEACU010000009">
    <property type="protein sequence ID" value="KAH7518950.1"/>
    <property type="molecule type" value="Genomic_DNA"/>
</dbReference>
<gene>
    <name evidence="2" type="ORF">FEM48_Zijuj09G0225600</name>
</gene>
<organism evidence="2 3">
    <name type="scientific">Ziziphus jujuba var. spinosa</name>
    <dbReference type="NCBI Taxonomy" id="714518"/>
    <lineage>
        <taxon>Eukaryota</taxon>
        <taxon>Viridiplantae</taxon>
        <taxon>Streptophyta</taxon>
        <taxon>Embryophyta</taxon>
        <taxon>Tracheophyta</taxon>
        <taxon>Spermatophyta</taxon>
        <taxon>Magnoliopsida</taxon>
        <taxon>eudicotyledons</taxon>
        <taxon>Gunneridae</taxon>
        <taxon>Pentapetalae</taxon>
        <taxon>rosids</taxon>
        <taxon>fabids</taxon>
        <taxon>Rosales</taxon>
        <taxon>Rhamnaceae</taxon>
        <taxon>Paliureae</taxon>
        <taxon>Ziziphus</taxon>
    </lineage>
</organism>